<evidence type="ECO:0000256" key="3">
    <source>
        <dbReference type="RuleBase" id="RU000363"/>
    </source>
</evidence>
<dbReference type="InterPro" id="IPR036291">
    <property type="entry name" value="NAD(P)-bd_dom_sf"/>
</dbReference>
<evidence type="ECO:0000256" key="2">
    <source>
        <dbReference type="ARBA" id="ARBA00023002"/>
    </source>
</evidence>
<organism evidence="5 6">
    <name type="scientific">Neobacillus niacini</name>
    <dbReference type="NCBI Taxonomy" id="86668"/>
    <lineage>
        <taxon>Bacteria</taxon>
        <taxon>Bacillati</taxon>
        <taxon>Bacillota</taxon>
        <taxon>Bacilli</taxon>
        <taxon>Bacillales</taxon>
        <taxon>Bacillaceae</taxon>
        <taxon>Neobacillus</taxon>
    </lineage>
</organism>
<dbReference type="PROSITE" id="PS00061">
    <property type="entry name" value="ADH_SHORT"/>
    <property type="match status" value="1"/>
</dbReference>
<proteinExistence type="inferred from homology"/>
<evidence type="ECO:0000259" key="4">
    <source>
        <dbReference type="SMART" id="SM00822"/>
    </source>
</evidence>
<reference evidence="6" key="2">
    <citation type="submission" date="2020-08" db="EMBL/GenBank/DDBJ databases">
        <title>The Agave Microbiome: Exploring the role of microbial communities in plant adaptations to desert environments.</title>
        <authorList>
            <person name="Partida-Martinez L.P."/>
        </authorList>
    </citation>
    <scope>NUCLEOTIDE SEQUENCE [LARGE SCALE GENOMIC DNA]</scope>
    <source>
        <strain evidence="6">AT2.8</strain>
    </source>
</reference>
<gene>
    <name evidence="5" type="ORF">F4694_001929</name>
</gene>
<dbReference type="PANTHER" id="PTHR42760">
    <property type="entry name" value="SHORT-CHAIN DEHYDROGENASES/REDUCTASES FAMILY MEMBER"/>
    <property type="match status" value="1"/>
</dbReference>
<dbReference type="AlphaFoldDB" id="A0A852T8P0"/>
<dbReference type="EMBL" id="JACCBX010000003">
    <property type="protein sequence ID" value="NYE05180.1"/>
    <property type="molecule type" value="Genomic_DNA"/>
</dbReference>
<dbReference type="InterPro" id="IPR057326">
    <property type="entry name" value="KR_dom"/>
</dbReference>
<dbReference type="SUPFAM" id="SSF51735">
    <property type="entry name" value="NAD(P)-binding Rossmann-fold domains"/>
    <property type="match status" value="1"/>
</dbReference>
<dbReference type="InterPro" id="IPR020904">
    <property type="entry name" value="Sc_DH/Rdtase_CS"/>
</dbReference>
<dbReference type="CDD" id="cd05233">
    <property type="entry name" value="SDR_c"/>
    <property type="match status" value="1"/>
</dbReference>
<feature type="domain" description="Ketoreductase" evidence="4">
    <location>
        <begin position="3"/>
        <end position="171"/>
    </location>
</feature>
<dbReference type="SMART" id="SM00822">
    <property type="entry name" value="PKS_KR"/>
    <property type="match status" value="1"/>
</dbReference>
<comment type="similarity">
    <text evidence="1 3">Belongs to the short-chain dehydrogenases/reductases (SDR) family.</text>
</comment>
<dbReference type="GO" id="GO:0016616">
    <property type="term" value="F:oxidoreductase activity, acting on the CH-OH group of donors, NAD or NADP as acceptor"/>
    <property type="evidence" value="ECO:0007669"/>
    <property type="project" value="UniProtKB-ARBA"/>
</dbReference>
<dbReference type="FunFam" id="3.40.50.720:FF:000084">
    <property type="entry name" value="Short-chain dehydrogenase reductase"/>
    <property type="match status" value="1"/>
</dbReference>
<evidence type="ECO:0000256" key="1">
    <source>
        <dbReference type="ARBA" id="ARBA00006484"/>
    </source>
</evidence>
<dbReference type="PRINTS" id="PR00080">
    <property type="entry name" value="SDRFAMILY"/>
</dbReference>
<evidence type="ECO:0000313" key="6">
    <source>
        <dbReference type="Proteomes" id="UP000548423"/>
    </source>
</evidence>
<dbReference type="Gene3D" id="3.40.50.720">
    <property type="entry name" value="NAD(P)-binding Rossmann-like Domain"/>
    <property type="match status" value="1"/>
</dbReference>
<dbReference type="PRINTS" id="PR00081">
    <property type="entry name" value="GDHRDH"/>
</dbReference>
<comment type="caution">
    <text evidence="5">The sequence shown here is derived from an EMBL/GenBank/DDBJ whole genome shotgun (WGS) entry which is preliminary data.</text>
</comment>
<dbReference type="PANTHER" id="PTHR42760:SF37">
    <property type="entry name" value="CLAVALDEHYDE DEHYDROGENASE"/>
    <property type="match status" value="1"/>
</dbReference>
<dbReference type="GO" id="GO:0008206">
    <property type="term" value="P:bile acid metabolic process"/>
    <property type="evidence" value="ECO:0007669"/>
    <property type="project" value="UniProtKB-ARBA"/>
</dbReference>
<dbReference type="Proteomes" id="UP000548423">
    <property type="component" value="Unassembled WGS sequence"/>
</dbReference>
<sequence length="239" mass="25792">MKKVVMITGASKGLGRALTLAFAKEGARLAICSRTSRGLSKVKEEAEAFGAEVLAVTADISLTRDVERFVAMTEEAFGQIDILINNASILGPSPMPLLLDYPEEDFAEVLRVNSISPFLVARRVIPGMLQRDQGSIINVTSEAGHVGYAGWGAYGISKFAVEGLTETWADELSSTNVRVNMVDPGEMDTDMHQLAVPDCDYPLAKPEDVVNVFLYLASDKSLGVTGQRFEAQEFTGEGL</sequence>
<protein>
    <submittedName>
        <fullName evidence="5">NAD(P)-dependent dehydrogenase (Short-subunit alcohol dehydrogenase family)</fullName>
    </submittedName>
</protein>
<reference evidence="6" key="1">
    <citation type="submission" date="2020-07" db="EMBL/GenBank/DDBJ databases">
        <authorList>
            <person name="Partida-Martinez L."/>
            <person name="Huntemann M."/>
            <person name="Clum A."/>
            <person name="Wang J."/>
            <person name="Palaniappan K."/>
            <person name="Ritter S."/>
            <person name="Chen I.-M."/>
            <person name="Stamatis D."/>
            <person name="Reddy T."/>
            <person name="O'Malley R."/>
            <person name="Daum C."/>
            <person name="Shapiro N."/>
            <person name="Ivanova N."/>
            <person name="Kyrpides N."/>
            <person name="Woyke T."/>
        </authorList>
    </citation>
    <scope>NUCLEOTIDE SEQUENCE [LARGE SCALE GENOMIC DNA]</scope>
    <source>
        <strain evidence="6">AT2.8</strain>
    </source>
</reference>
<dbReference type="InterPro" id="IPR002347">
    <property type="entry name" value="SDR_fam"/>
</dbReference>
<accession>A0A852T8P0</accession>
<evidence type="ECO:0000313" key="5">
    <source>
        <dbReference type="EMBL" id="NYE05180.1"/>
    </source>
</evidence>
<keyword evidence="2" id="KW-0560">Oxidoreductase</keyword>
<dbReference type="Pfam" id="PF00106">
    <property type="entry name" value="adh_short"/>
    <property type="match status" value="1"/>
</dbReference>
<name>A0A852T8P0_9BACI</name>